<keyword evidence="1" id="KW-0479">Metal-binding</keyword>
<dbReference type="Gene3D" id="4.10.240.10">
    <property type="entry name" value="Zn(2)-C6 fungal-type DNA-binding domain"/>
    <property type="match status" value="1"/>
</dbReference>
<proteinExistence type="predicted"/>
<dbReference type="GO" id="GO:0000981">
    <property type="term" value="F:DNA-binding transcription factor activity, RNA polymerase II-specific"/>
    <property type="evidence" value="ECO:0007669"/>
    <property type="project" value="InterPro"/>
</dbReference>
<evidence type="ECO:0000256" key="2">
    <source>
        <dbReference type="ARBA" id="ARBA00022833"/>
    </source>
</evidence>
<dbReference type="InterPro" id="IPR001138">
    <property type="entry name" value="Zn2Cys6_DnaBD"/>
</dbReference>
<dbReference type="InterPro" id="IPR036864">
    <property type="entry name" value="Zn2-C6_fun-type_DNA-bd_sf"/>
</dbReference>
<dbReference type="Proteomes" id="UP000256328">
    <property type="component" value="Unassembled WGS sequence"/>
</dbReference>
<comment type="caution">
    <text evidence="7">The sequence shown here is derived from an EMBL/GenBank/DDBJ whole genome shotgun (WGS) entry which is preliminary data.</text>
</comment>
<keyword evidence="2" id="KW-0862">Zinc</keyword>
<evidence type="ECO:0000256" key="5">
    <source>
        <dbReference type="ARBA" id="ARBA00023242"/>
    </source>
</evidence>
<keyword evidence="5" id="KW-0539">Nucleus</keyword>
<organism evidence="7 8">
    <name type="scientific">Coleophoma crateriformis</name>
    <dbReference type="NCBI Taxonomy" id="565419"/>
    <lineage>
        <taxon>Eukaryota</taxon>
        <taxon>Fungi</taxon>
        <taxon>Dikarya</taxon>
        <taxon>Ascomycota</taxon>
        <taxon>Pezizomycotina</taxon>
        <taxon>Leotiomycetes</taxon>
        <taxon>Helotiales</taxon>
        <taxon>Dermateaceae</taxon>
        <taxon>Coleophoma</taxon>
    </lineage>
</organism>
<protein>
    <recommendedName>
        <fullName evidence="6">Zn(2)-C6 fungal-type domain-containing protein</fullName>
    </recommendedName>
</protein>
<dbReference type="PANTHER" id="PTHR47660:SF3">
    <property type="entry name" value="FINGER DOMAIN PROTEIN, PUTATIVE (AFU_ORTHOLOGUE AFUA_4G03310)-RELATED"/>
    <property type="match status" value="1"/>
</dbReference>
<dbReference type="CDD" id="cd00067">
    <property type="entry name" value="GAL4"/>
    <property type="match status" value="1"/>
</dbReference>
<feature type="domain" description="Zn(2)-C6 fungal-type" evidence="6">
    <location>
        <begin position="59"/>
        <end position="89"/>
    </location>
</feature>
<dbReference type="PROSITE" id="PS00463">
    <property type="entry name" value="ZN2_CY6_FUNGAL_1"/>
    <property type="match status" value="1"/>
</dbReference>
<evidence type="ECO:0000256" key="1">
    <source>
        <dbReference type="ARBA" id="ARBA00022723"/>
    </source>
</evidence>
<evidence type="ECO:0000313" key="7">
    <source>
        <dbReference type="EMBL" id="RDW57378.1"/>
    </source>
</evidence>
<dbReference type="GO" id="GO:0008270">
    <property type="term" value="F:zinc ion binding"/>
    <property type="evidence" value="ECO:0007669"/>
    <property type="project" value="InterPro"/>
</dbReference>
<dbReference type="Pfam" id="PF00172">
    <property type="entry name" value="Zn_clus"/>
    <property type="match status" value="1"/>
</dbReference>
<dbReference type="PRINTS" id="PR00755">
    <property type="entry name" value="AFLATOXINBRP"/>
</dbReference>
<dbReference type="OrthoDB" id="5423818at2759"/>
<dbReference type="AlphaFoldDB" id="A0A3D8Q6V6"/>
<name>A0A3D8Q6V6_9HELO</name>
<dbReference type="SMART" id="SM00066">
    <property type="entry name" value="GAL4"/>
    <property type="match status" value="1"/>
</dbReference>
<sequence>MDPLGEKAPRNPTRQHDPNSGPFLCKICSKAFTKRPSRNRHVLYCRKKLGDNLPVLRKSCAPCRKVKVKCNSEFPPCGRCRDKDLACVYELTRRSESVAQQPTFPTLDEPATGGTSLVEIPALGGQNDISWDTSLSCNNPALLDNNVDHSGSLAVVPDLLSQNTAFDWEPGAWYMEELESSDAAVNSRSDSLGNDLSFDWMSPGPFPSLIIESTFSTPADCMFHTPYLVLRPMDYDYLSHSVVSPRSPFTHTQLSNGSQIGRTFLMQSIKSYTTLLATSTLPPFIHSISLPTQGPSLPFSAPLEICKSIMSLYTTKTVATSPFIWRAIMMEKDRFIKEIEDADEWTMLSMLQAITLYILLRIFDQDSFSIDFDRELAHAMTVRHFTLESEYRTWN</sequence>
<accession>A0A3D8Q6V6</accession>
<keyword evidence="4" id="KW-0804">Transcription</keyword>
<keyword evidence="8" id="KW-1185">Reference proteome</keyword>
<gene>
    <name evidence="7" type="ORF">BP5796_12828</name>
</gene>
<dbReference type="PROSITE" id="PS50048">
    <property type="entry name" value="ZN2_CY6_FUNGAL_2"/>
    <property type="match status" value="1"/>
</dbReference>
<evidence type="ECO:0000313" key="8">
    <source>
        <dbReference type="Proteomes" id="UP000256328"/>
    </source>
</evidence>
<dbReference type="EMBL" id="PDLN01000023">
    <property type="protein sequence ID" value="RDW57378.1"/>
    <property type="molecule type" value="Genomic_DNA"/>
</dbReference>
<reference evidence="7 8" key="1">
    <citation type="journal article" date="2018" name="IMA Fungus">
        <title>IMA Genome-F 9: Draft genome sequence of Annulohypoxylon stygium, Aspergillus mulundensis, Berkeleyomyces basicola (syn. Thielaviopsis basicola), Ceratocystis smalleyi, two Cercospora beticola strains, Coleophoma cylindrospora, Fusarium fracticaudum, Phialophora cf. hyalina, and Morchella septimelata.</title>
        <authorList>
            <person name="Wingfield B.D."/>
            <person name="Bills G.F."/>
            <person name="Dong Y."/>
            <person name="Huang W."/>
            <person name="Nel W.J."/>
            <person name="Swalarsk-Parry B.S."/>
            <person name="Vaghefi N."/>
            <person name="Wilken P.M."/>
            <person name="An Z."/>
            <person name="de Beer Z.W."/>
            <person name="De Vos L."/>
            <person name="Chen L."/>
            <person name="Duong T.A."/>
            <person name="Gao Y."/>
            <person name="Hammerbacher A."/>
            <person name="Kikkert J.R."/>
            <person name="Li Y."/>
            <person name="Li H."/>
            <person name="Li K."/>
            <person name="Li Q."/>
            <person name="Liu X."/>
            <person name="Ma X."/>
            <person name="Naidoo K."/>
            <person name="Pethybridge S.J."/>
            <person name="Sun J."/>
            <person name="Steenkamp E.T."/>
            <person name="van der Nest M.A."/>
            <person name="van Wyk S."/>
            <person name="Wingfield M.J."/>
            <person name="Xiong C."/>
            <person name="Yue Q."/>
            <person name="Zhang X."/>
        </authorList>
    </citation>
    <scope>NUCLEOTIDE SEQUENCE [LARGE SCALE GENOMIC DNA]</scope>
    <source>
        <strain evidence="7 8">BP5796</strain>
    </source>
</reference>
<evidence type="ECO:0000256" key="3">
    <source>
        <dbReference type="ARBA" id="ARBA00023015"/>
    </source>
</evidence>
<dbReference type="PANTHER" id="PTHR47660">
    <property type="entry name" value="TRANSCRIPTION FACTOR WITH C2H2 AND ZN(2)-CYS(6) DNA BINDING DOMAIN (EUROFUNG)-RELATED-RELATED"/>
    <property type="match status" value="1"/>
</dbReference>
<evidence type="ECO:0000259" key="6">
    <source>
        <dbReference type="PROSITE" id="PS50048"/>
    </source>
</evidence>
<evidence type="ECO:0000256" key="4">
    <source>
        <dbReference type="ARBA" id="ARBA00023163"/>
    </source>
</evidence>
<dbReference type="SUPFAM" id="SSF57701">
    <property type="entry name" value="Zn2/Cys6 DNA-binding domain"/>
    <property type="match status" value="1"/>
</dbReference>
<keyword evidence="3" id="KW-0805">Transcription regulation</keyword>